<dbReference type="InterPro" id="IPR015168">
    <property type="entry name" value="SsuA/THI5"/>
</dbReference>
<comment type="caution">
    <text evidence="5">The sequence shown here is derived from an EMBL/GenBank/DDBJ whole genome shotgun (WGS) entry which is preliminary data.</text>
</comment>
<proteinExistence type="inferred from homology"/>
<dbReference type="EMBL" id="JAAATY010000001">
    <property type="protein sequence ID" value="NRN63071.1"/>
    <property type="molecule type" value="Genomic_DNA"/>
</dbReference>
<organism evidence="5 6">
    <name type="scientific">Kibdelosporangium persicum</name>
    <dbReference type="NCBI Taxonomy" id="2698649"/>
    <lineage>
        <taxon>Bacteria</taxon>
        <taxon>Bacillati</taxon>
        <taxon>Actinomycetota</taxon>
        <taxon>Actinomycetes</taxon>
        <taxon>Pseudonocardiales</taxon>
        <taxon>Pseudonocardiaceae</taxon>
        <taxon>Kibdelosporangium</taxon>
    </lineage>
</organism>
<dbReference type="CDD" id="cd01008">
    <property type="entry name" value="PBP2_NrtA_SsuA_CpmA_like"/>
    <property type="match status" value="1"/>
</dbReference>
<name>A0ABX2EVL0_9PSEU</name>
<evidence type="ECO:0000256" key="1">
    <source>
        <dbReference type="ARBA" id="ARBA00004418"/>
    </source>
</evidence>
<keyword evidence="6" id="KW-1185">Reference proteome</keyword>
<evidence type="ECO:0000313" key="6">
    <source>
        <dbReference type="Proteomes" id="UP000763557"/>
    </source>
</evidence>
<sequence>MPLRGLVAGLLVVTLAGCGLMGSPDQETPATGRLERTVIKVGSLGIVDSAPLHLAIDNGYFAAEGLEVRLTTGAKGSANVDNVLGGSLDFGLTSYPPALMPQVKGVANLKIVADAVQTTENLILCVVPDNSTIRKPVDLAGKKIAVSSKRGISELTLNSQLKMMSVDHKTVEYISMEIASMPSALHRGDVAAAVIAEPHLTAATKEGLVKLIDPFSGPTANFPWSGWIAKKEFTDANPNVVAAFKRALNKGVAQTGSRDQVGQVLAKHLKIDSNTYQLMTMPVFPTTVDPARLQRVADLMLEQGEIDKPLDMRTMMLETPS</sequence>
<evidence type="ECO:0000256" key="3">
    <source>
        <dbReference type="ARBA" id="ARBA00022729"/>
    </source>
</evidence>
<evidence type="ECO:0000259" key="4">
    <source>
        <dbReference type="Pfam" id="PF09084"/>
    </source>
</evidence>
<evidence type="ECO:0000313" key="5">
    <source>
        <dbReference type="EMBL" id="NRN63071.1"/>
    </source>
</evidence>
<dbReference type="PANTHER" id="PTHR30024">
    <property type="entry name" value="ALIPHATIC SULFONATES-BINDING PROTEIN-RELATED"/>
    <property type="match status" value="1"/>
</dbReference>
<reference evidence="5 6" key="1">
    <citation type="submission" date="2020-01" db="EMBL/GenBank/DDBJ databases">
        <title>Kibdelosporangium persica a novel Actinomycetes from a hot desert in Iran.</title>
        <authorList>
            <person name="Safaei N."/>
            <person name="Zaburannyi N."/>
            <person name="Mueller R."/>
            <person name="Wink J."/>
        </authorList>
    </citation>
    <scope>NUCLEOTIDE SEQUENCE [LARGE SCALE GENOMIC DNA]</scope>
    <source>
        <strain evidence="5 6">4NS15</strain>
    </source>
</reference>
<dbReference type="RefSeq" id="WP_173123471.1">
    <property type="nucleotide sequence ID" value="NZ_CBCSGW010000039.1"/>
</dbReference>
<accession>A0ABX2EVL0</accession>
<comment type="subcellular location">
    <subcellularLocation>
        <location evidence="1">Periplasm</location>
    </subcellularLocation>
</comment>
<protein>
    <submittedName>
        <fullName evidence="5">ABC-type nitrate/sulfonate/bicarbonate transport system, periplasmic component</fullName>
    </submittedName>
</protein>
<dbReference type="PROSITE" id="PS51257">
    <property type="entry name" value="PROKAR_LIPOPROTEIN"/>
    <property type="match status" value="1"/>
</dbReference>
<dbReference type="Pfam" id="PF09084">
    <property type="entry name" value="NMT1"/>
    <property type="match status" value="1"/>
</dbReference>
<dbReference type="Gene3D" id="3.40.190.10">
    <property type="entry name" value="Periplasmic binding protein-like II"/>
    <property type="match status" value="2"/>
</dbReference>
<dbReference type="PANTHER" id="PTHR30024:SF47">
    <property type="entry name" value="TAURINE-BINDING PERIPLASMIC PROTEIN"/>
    <property type="match status" value="1"/>
</dbReference>
<comment type="similarity">
    <text evidence="2">Belongs to the bacterial solute-binding protein SsuA/TauA family.</text>
</comment>
<keyword evidence="3" id="KW-0732">Signal</keyword>
<dbReference type="SUPFAM" id="SSF53850">
    <property type="entry name" value="Periplasmic binding protein-like II"/>
    <property type="match status" value="1"/>
</dbReference>
<gene>
    <name evidence="5" type="ORF">GC106_2720</name>
</gene>
<dbReference type="Proteomes" id="UP000763557">
    <property type="component" value="Unassembled WGS sequence"/>
</dbReference>
<evidence type="ECO:0000256" key="2">
    <source>
        <dbReference type="ARBA" id="ARBA00010742"/>
    </source>
</evidence>
<feature type="domain" description="SsuA/THI5-like" evidence="4">
    <location>
        <begin position="48"/>
        <end position="253"/>
    </location>
</feature>